<dbReference type="RefSeq" id="WP_176063375.1">
    <property type="nucleotide sequence ID" value="NZ_BJTG01000002.1"/>
</dbReference>
<proteinExistence type="predicted"/>
<accession>A0A7I9VJ32</accession>
<reference evidence="3" key="1">
    <citation type="journal article" date="2020" name="Appl. Environ. Microbiol.">
        <title>Diazotrophic Anaeromyxobacter Isolates from Soils.</title>
        <authorList>
            <person name="Masuda Y."/>
            <person name="Yamanaka H."/>
            <person name="Xu Z.X."/>
            <person name="Shiratori Y."/>
            <person name="Aono T."/>
            <person name="Amachi S."/>
            <person name="Senoo K."/>
            <person name="Itoh H."/>
        </authorList>
    </citation>
    <scope>NUCLEOTIDE SEQUENCE [LARGE SCALE GENOMIC DNA]</scope>
    <source>
        <strain evidence="3">R267</strain>
    </source>
</reference>
<dbReference type="EMBL" id="BJTG01000002">
    <property type="protein sequence ID" value="GEJ56158.1"/>
    <property type="molecule type" value="Genomic_DNA"/>
</dbReference>
<gene>
    <name evidence="2" type="ORF">AMYX_08990</name>
</gene>
<evidence type="ECO:0000256" key="1">
    <source>
        <dbReference type="SAM" id="MobiDB-lite"/>
    </source>
</evidence>
<comment type="caution">
    <text evidence="2">The sequence shown here is derived from an EMBL/GenBank/DDBJ whole genome shotgun (WGS) entry which is preliminary data.</text>
</comment>
<evidence type="ECO:0000313" key="3">
    <source>
        <dbReference type="Proteomes" id="UP000503640"/>
    </source>
</evidence>
<dbReference type="AlphaFoldDB" id="A0A7I9VJ32"/>
<feature type="region of interest" description="Disordered" evidence="1">
    <location>
        <begin position="1"/>
        <end position="62"/>
    </location>
</feature>
<keyword evidence="3" id="KW-1185">Reference proteome</keyword>
<sequence>MAGAERREPPGAADATRRGEERVTGAQGGLVTSRREPDDPREEEGWTQPESSAQKGALPDEG</sequence>
<organism evidence="2 3">
    <name type="scientific">Anaeromyxobacter diazotrophicus</name>
    <dbReference type="NCBI Taxonomy" id="2590199"/>
    <lineage>
        <taxon>Bacteria</taxon>
        <taxon>Pseudomonadati</taxon>
        <taxon>Myxococcota</taxon>
        <taxon>Myxococcia</taxon>
        <taxon>Myxococcales</taxon>
        <taxon>Cystobacterineae</taxon>
        <taxon>Anaeromyxobacteraceae</taxon>
        <taxon>Anaeromyxobacter</taxon>
    </lineage>
</organism>
<name>A0A7I9VJ32_9BACT</name>
<protein>
    <submittedName>
        <fullName evidence="2">Uncharacterized protein</fullName>
    </submittedName>
</protein>
<evidence type="ECO:0000313" key="2">
    <source>
        <dbReference type="EMBL" id="GEJ56158.1"/>
    </source>
</evidence>
<dbReference type="Proteomes" id="UP000503640">
    <property type="component" value="Unassembled WGS sequence"/>
</dbReference>
<feature type="compositionally biased region" description="Basic and acidic residues" evidence="1">
    <location>
        <begin position="1"/>
        <end position="23"/>
    </location>
</feature>